<comment type="caution">
    <text evidence="1">The sequence shown here is derived from an EMBL/GenBank/DDBJ whole genome shotgun (WGS) entry which is preliminary data.</text>
</comment>
<gene>
    <name evidence="1" type="ORF">L2E82_32116</name>
</gene>
<proteinExistence type="predicted"/>
<dbReference type="EMBL" id="CM042014">
    <property type="protein sequence ID" value="KAI3721112.1"/>
    <property type="molecule type" value="Genomic_DNA"/>
</dbReference>
<reference evidence="2" key="1">
    <citation type="journal article" date="2022" name="Mol. Ecol. Resour.">
        <title>The genomes of chicory, endive, great burdock and yacon provide insights into Asteraceae palaeo-polyploidization history and plant inulin production.</title>
        <authorList>
            <person name="Fan W."/>
            <person name="Wang S."/>
            <person name="Wang H."/>
            <person name="Wang A."/>
            <person name="Jiang F."/>
            <person name="Liu H."/>
            <person name="Zhao H."/>
            <person name="Xu D."/>
            <person name="Zhang Y."/>
        </authorList>
    </citation>
    <scope>NUCLEOTIDE SEQUENCE [LARGE SCALE GENOMIC DNA]</scope>
    <source>
        <strain evidence="2">cv. Punajuju</strain>
    </source>
</reference>
<reference evidence="1 2" key="2">
    <citation type="journal article" date="2022" name="Mol. Ecol. Resour.">
        <title>The genomes of chicory, endive, great burdock and yacon provide insights into Asteraceae paleo-polyploidization history and plant inulin production.</title>
        <authorList>
            <person name="Fan W."/>
            <person name="Wang S."/>
            <person name="Wang H."/>
            <person name="Wang A."/>
            <person name="Jiang F."/>
            <person name="Liu H."/>
            <person name="Zhao H."/>
            <person name="Xu D."/>
            <person name="Zhang Y."/>
        </authorList>
    </citation>
    <scope>NUCLEOTIDE SEQUENCE [LARGE SCALE GENOMIC DNA]</scope>
    <source>
        <strain evidence="2">cv. Punajuju</strain>
        <tissue evidence="1">Leaves</tissue>
    </source>
</reference>
<accession>A0ACB9BFE6</accession>
<protein>
    <submittedName>
        <fullName evidence="1">Uncharacterized protein</fullName>
    </submittedName>
</protein>
<keyword evidence="2" id="KW-1185">Reference proteome</keyword>
<dbReference type="Proteomes" id="UP001055811">
    <property type="component" value="Linkage Group LG06"/>
</dbReference>
<name>A0ACB9BFE6_CICIN</name>
<organism evidence="1 2">
    <name type="scientific">Cichorium intybus</name>
    <name type="common">Chicory</name>
    <dbReference type="NCBI Taxonomy" id="13427"/>
    <lineage>
        <taxon>Eukaryota</taxon>
        <taxon>Viridiplantae</taxon>
        <taxon>Streptophyta</taxon>
        <taxon>Embryophyta</taxon>
        <taxon>Tracheophyta</taxon>
        <taxon>Spermatophyta</taxon>
        <taxon>Magnoliopsida</taxon>
        <taxon>eudicotyledons</taxon>
        <taxon>Gunneridae</taxon>
        <taxon>Pentapetalae</taxon>
        <taxon>asterids</taxon>
        <taxon>campanulids</taxon>
        <taxon>Asterales</taxon>
        <taxon>Asteraceae</taxon>
        <taxon>Cichorioideae</taxon>
        <taxon>Cichorieae</taxon>
        <taxon>Cichoriinae</taxon>
        <taxon>Cichorium</taxon>
    </lineage>
</organism>
<evidence type="ECO:0000313" key="2">
    <source>
        <dbReference type="Proteomes" id="UP001055811"/>
    </source>
</evidence>
<sequence>MLLDAESPGQDHALDKFAGYMLHCYKSSLEIQKTTLGETDHLQSYKHIVDQSYLYGVADRFIVEDDEESSPSYSLLCGLPIKLSIVAINKRGAVRSQQEEKGLKRRRNDEGEAVGADNVEALNLWGNIGQHFSCRVE</sequence>
<evidence type="ECO:0000313" key="1">
    <source>
        <dbReference type="EMBL" id="KAI3721112.1"/>
    </source>
</evidence>